<keyword evidence="1" id="KW-0175">Coiled coil</keyword>
<sequence>MTSEQAFQIIDELEKEVESKEEEKTFHLSTEVLGEDDRWEKRTDSTEKESITTKLFSLFESAVKKVKETDLDINFGQSVEFTHIFQYEVDDLEEISIQIANGNVSIHTWDENNIRIENDVKVYRVETVDLARKQFLDETLCEVNQSSFRYRSERKTMKINAELFIPKNLYQKLKIKLFNGSIRGEQLNVKDIEAKTVNGMISFNEVAGQEAEFETIHGQIKLKDVTVDQIEAETVHGMIDFVGKVTKVFLQSLNGNISATTTNECQTLHTKSVTGNINITLETYKQINAQLTSNVGAISYDIDGVDVLKQKNEVLQKEITFKRKSSIEDHLHLFANTKTGSIHVQQLEG</sequence>
<reference evidence="3 4" key="1">
    <citation type="submission" date="2023-06" db="EMBL/GenBank/DDBJ databases">
        <title>Five Gram-positive bacteria isolated from mangrove sediments in Shenzhen, Guangdong, China.</title>
        <authorList>
            <person name="Yu S."/>
            <person name="Zheng W."/>
            <person name="Huang Y."/>
        </authorList>
    </citation>
    <scope>NUCLEOTIDE SEQUENCE [LARGE SCALE GENOMIC DNA]</scope>
    <source>
        <strain evidence="3 4">SaN35-3</strain>
    </source>
</reference>
<evidence type="ECO:0000259" key="2">
    <source>
        <dbReference type="Pfam" id="PF13349"/>
    </source>
</evidence>
<dbReference type="Pfam" id="PF13349">
    <property type="entry name" value="DUF4097"/>
    <property type="match status" value="1"/>
</dbReference>
<feature type="coiled-coil region" evidence="1">
    <location>
        <begin position="3"/>
        <end position="30"/>
    </location>
</feature>
<keyword evidence="4" id="KW-1185">Reference proteome</keyword>
<gene>
    <name evidence="3" type="ORF">LC087_11230</name>
</gene>
<dbReference type="RefSeq" id="WP_306019570.1">
    <property type="nucleotide sequence ID" value="NZ_CP129013.1"/>
</dbReference>
<protein>
    <submittedName>
        <fullName evidence="3">DUF4097 domain-containing protein</fullName>
    </submittedName>
</protein>
<name>A0ABY9JPZ4_9BACI</name>
<feature type="domain" description="DUF4097" evidence="2">
    <location>
        <begin position="93"/>
        <end position="320"/>
    </location>
</feature>
<dbReference type="InterPro" id="IPR025164">
    <property type="entry name" value="Toastrack_DUF4097"/>
</dbReference>
<evidence type="ECO:0000256" key="1">
    <source>
        <dbReference type="SAM" id="Coils"/>
    </source>
</evidence>
<dbReference type="EMBL" id="CP129013">
    <property type="protein sequence ID" value="WLR41469.1"/>
    <property type="molecule type" value="Genomic_DNA"/>
</dbReference>
<evidence type="ECO:0000313" key="4">
    <source>
        <dbReference type="Proteomes" id="UP001197974"/>
    </source>
</evidence>
<organism evidence="3 4">
    <name type="scientific">Bacillus carboniphilus</name>
    <dbReference type="NCBI Taxonomy" id="86663"/>
    <lineage>
        <taxon>Bacteria</taxon>
        <taxon>Bacillati</taxon>
        <taxon>Bacillota</taxon>
        <taxon>Bacilli</taxon>
        <taxon>Bacillales</taxon>
        <taxon>Bacillaceae</taxon>
        <taxon>Bacillus</taxon>
    </lineage>
</organism>
<evidence type="ECO:0000313" key="3">
    <source>
        <dbReference type="EMBL" id="WLR41469.1"/>
    </source>
</evidence>
<accession>A0ABY9JPZ4</accession>
<dbReference type="Proteomes" id="UP001197974">
    <property type="component" value="Chromosome"/>
</dbReference>
<proteinExistence type="predicted"/>